<evidence type="ECO:0000313" key="1">
    <source>
        <dbReference type="EMBL" id="SEF59313.1"/>
    </source>
</evidence>
<proteinExistence type="predicted"/>
<dbReference type="RefSeq" id="WP_036914568.1">
    <property type="nucleotide sequence ID" value="NZ_FNUV01000002.1"/>
</dbReference>
<dbReference type="Proteomes" id="UP000236735">
    <property type="component" value="Unassembled WGS sequence"/>
</dbReference>
<accession>A0A1H5T909</accession>
<gene>
    <name evidence="1" type="ORF">SAMN05216354_0934</name>
</gene>
<reference evidence="1 2" key="1">
    <citation type="submission" date="2016-10" db="EMBL/GenBank/DDBJ databases">
        <authorList>
            <person name="de Groot N.N."/>
        </authorList>
    </citation>
    <scope>NUCLEOTIDE SEQUENCE [LARGE SCALE GENOMIC DNA]</scope>
    <source>
        <strain evidence="1 2">AR32</strain>
    </source>
</reference>
<protein>
    <submittedName>
        <fullName evidence="1">Uncharacterized protein</fullName>
    </submittedName>
</protein>
<dbReference type="InterPro" id="IPR045724">
    <property type="entry name" value="DUF6078"/>
</dbReference>
<sequence length="146" mass="17040">MEEKELKAEDIPWGYPRCFNGECADKEKCMHHQAGLLLAEGHYYGPAVYPIAWQEGHCHCFCEKKLIEKAWGFKKLYNNVPKYLRAEARKSVHSYLGSGMSAYYRIHNGEKMLSPRQQEDIISIIAQYGNTDGIRFDHYVTDWNFE</sequence>
<evidence type="ECO:0000313" key="2">
    <source>
        <dbReference type="Proteomes" id="UP000236735"/>
    </source>
</evidence>
<organism evidence="1 2">
    <name type="scientific">Xylanibacter ruminicola</name>
    <name type="common">Prevotella ruminicola</name>
    <dbReference type="NCBI Taxonomy" id="839"/>
    <lineage>
        <taxon>Bacteria</taxon>
        <taxon>Pseudomonadati</taxon>
        <taxon>Bacteroidota</taxon>
        <taxon>Bacteroidia</taxon>
        <taxon>Bacteroidales</taxon>
        <taxon>Prevotellaceae</taxon>
        <taxon>Xylanibacter</taxon>
    </lineage>
</organism>
<name>A0A1H5T909_XYLRU</name>
<dbReference type="EMBL" id="FNUV01000002">
    <property type="protein sequence ID" value="SEF59313.1"/>
    <property type="molecule type" value="Genomic_DNA"/>
</dbReference>
<dbReference type="Pfam" id="PF19555">
    <property type="entry name" value="DUF6078"/>
    <property type="match status" value="1"/>
</dbReference>
<dbReference type="AlphaFoldDB" id="A0A1H5T909"/>